<protein>
    <submittedName>
        <fullName evidence="1">Uncharacterized protein</fullName>
    </submittedName>
</protein>
<sequence>MTTTVLVECGEALYGPRWQSSLAEALGVADRTMRRWVASGEYPESVHADLLRLVEERIADLAQIRDRLLAV</sequence>
<keyword evidence="2" id="KW-1185">Reference proteome</keyword>
<proteinExistence type="predicted"/>
<accession>A0ABZ0WV76</accession>
<dbReference type="RefSeq" id="WP_114815188.1">
    <property type="nucleotide sequence ID" value="NZ_CP139966.1"/>
</dbReference>
<name>A0ABZ0WV76_9BURK</name>
<geneLocation type="plasmid" evidence="1 2">
    <name>unnamed</name>
</geneLocation>
<dbReference type="EMBL" id="CP139966">
    <property type="protein sequence ID" value="WQD81277.1"/>
    <property type="molecule type" value="Genomic_DNA"/>
</dbReference>
<evidence type="ECO:0000313" key="1">
    <source>
        <dbReference type="EMBL" id="WQD81277.1"/>
    </source>
</evidence>
<organism evidence="1 2">
    <name type="scientific">Paraburkholderia kururiensis</name>
    <dbReference type="NCBI Taxonomy" id="984307"/>
    <lineage>
        <taxon>Bacteria</taxon>
        <taxon>Pseudomonadati</taxon>
        <taxon>Pseudomonadota</taxon>
        <taxon>Betaproteobacteria</taxon>
        <taxon>Burkholderiales</taxon>
        <taxon>Burkholderiaceae</taxon>
        <taxon>Paraburkholderia</taxon>
    </lineage>
</organism>
<keyword evidence="1" id="KW-0614">Plasmid</keyword>
<dbReference type="Proteomes" id="UP001325479">
    <property type="component" value="Plasmid unnamed"/>
</dbReference>
<gene>
    <name evidence="1" type="ORF">U0042_29840</name>
</gene>
<reference evidence="1 2" key="1">
    <citation type="submission" date="2023-12" db="EMBL/GenBank/DDBJ databases">
        <title>Genome sequencing and assembly of bacterial species from a model synthetic community.</title>
        <authorList>
            <person name="Hogle S.L."/>
        </authorList>
    </citation>
    <scope>NUCLEOTIDE SEQUENCE [LARGE SCALE GENOMIC DNA]</scope>
    <source>
        <strain evidence="1 2">HAMBI 2494</strain>
        <plasmid evidence="1 2">unnamed</plasmid>
    </source>
</reference>
<evidence type="ECO:0000313" key="2">
    <source>
        <dbReference type="Proteomes" id="UP001325479"/>
    </source>
</evidence>